<accession>A0A1F5NAG2</accession>
<protein>
    <recommendedName>
        <fullName evidence="5">Solute-binding protein family 5 domain-containing protein</fullName>
    </recommendedName>
</protein>
<comment type="similarity">
    <text evidence="1">Belongs to the bacterial solute-binding protein 5 family.</text>
</comment>
<proteinExistence type="inferred from homology"/>
<dbReference type="CDD" id="cd08513">
    <property type="entry name" value="PBP2_thermophilic_Hb8_like"/>
    <property type="match status" value="1"/>
</dbReference>
<dbReference type="SUPFAM" id="SSF53850">
    <property type="entry name" value="Periplasmic binding protein-like II"/>
    <property type="match status" value="1"/>
</dbReference>
<feature type="domain" description="Solute-binding protein family 5" evidence="5">
    <location>
        <begin position="119"/>
        <end position="488"/>
    </location>
</feature>
<keyword evidence="2" id="KW-0813">Transport</keyword>
<dbReference type="GO" id="GO:0042597">
    <property type="term" value="C:periplasmic space"/>
    <property type="evidence" value="ECO:0007669"/>
    <property type="project" value="UniProtKB-ARBA"/>
</dbReference>
<dbReference type="EMBL" id="MFEH01000001">
    <property type="protein sequence ID" value="OGE74440.1"/>
    <property type="molecule type" value="Genomic_DNA"/>
</dbReference>
<evidence type="ECO:0000256" key="3">
    <source>
        <dbReference type="ARBA" id="ARBA00022729"/>
    </source>
</evidence>
<dbReference type="GO" id="GO:0015833">
    <property type="term" value="P:peptide transport"/>
    <property type="evidence" value="ECO:0007669"/>
    <property type="project" value="TreeGrafter"/>
</dbReference>
<keyword evidence="4" id="KW-1133">Transmembrane helix</keyword>
<dbReference type="InterPro" id="IPR039424">
    <property type="entry name" value="SBP_5"/>
</dbReference>
<dbReference type="GO" id="GO:1904680">
    <property type="term" value="F:peptide transmembrane transporter activity"/>
    <property type="evidence" value="ECO:0007669"/>
    <property type="project" value="TreeGrafter"/>
</dbReference>
<reference evidence="6 7" key="1">
    <citation type="journal article" date="2016" name="Nat. Commun.">
        <title>Thousands of microbial genomes shed light on interconnected biogeochemical processes in an aquifer system.</title>
        <authorList>
            <person name="Anantharaman K."/>
            <person name="Brown C.T."/>
            <person name="Hug L.A."/>
            <person name="Sharon I."/>
            <person name="Castelle C.J."/>
            <person name="Probst A.J."/>
            <person name="Thomas B.C."/>
            <person name="Singh A."/>
            <person name="Wilkins M.J."/>
            <person name="Karaoz U."/>
            <person name="Brodie E.L."/>
            <person name="Williams K.H."/>
            <person name="Hubbard S.S."/>
            <person name="Banfield J.F."/>
        </authorList>
    </citation>
    <scope>NUCLEOTIDE SEQUENCE [LARGE SCALE GENOMIC DNA]</scope>
</reference>
<keyword evidence="4" id="KW-0472">Membrane</keyword>
<evidence type="ECO:0000313" key="7">
    <source>
        <dbReference type="Proteomes" id="UP000177610"/>
    </source>
</evidence>
<evidence type="ECO:0000256" key="4">
    <source>
        <dbReference type="SAM" id="Phobius"/>
    </source>
</evidence>
<dbReference type="STRING" id="1817821.A2717_02805"/>
<dbReference type="Gene3D" id="3.10.105.10">
    <property type="entry name" value="Dipeptide-binding Protein, Domain 3"/>
    <property type="match status" value="1"/>
</dbReference>
<dbReference type="Gene3D" id="3.90.76.10">
    <property type="entry name" value="Dipeptide-binding Protein, Domain 1"/>
    <property type="match status" value="1"/>
</dbReference>
<feature type="transmembrane region" description="Helical" evidence="4">
    <location>
        <begin position="42"/>
        <end position="65"/>
    </location>
</feature>
<gene>
    <name evidence="6" type="ORF">A2717_02805</name>
</gene>
<dbReference type="Pfam" id="PF00496">
    <property type="entry name" value="SBP_bac_5"/>
    <property type="match status" value="1"/>
</dbReference>
<dbReference type="InterPro" id="IPR030678">
    <property type="entry name" value="Peptide/Ni-bd"/>
</dbReference>
<comment type="caution">
    <text evidence="6">The sequence shown here is derived from an EMBL/GenBank/DDBJ whole genome shotgun (WGS) entry which is preliminary data.</text>
</comment>
<organism evidence="6 7">
    <name type="scientific">Candidatus Doudnabacteria bacterium RIFCSPHIGHO2_01_FULL_41_86</name>
    <dbReference type="NCBI Taxonomy" id="1817821"/>
    <lineage>
        <taxon>Bacteria</taxon>
        <taxon>Candidatus Doudnaibacteriota</taxon>
    </lineage>
</organism>
<evidence type="ECO:0000256" key="2">
    <source>
        <dbReference type="ARBA" id="ARBA00022448"/>
    </source>
</evidence>
<dbReference type="Gene3D" id="3.40.190.10">
    <property type="entry name" value="Periplasmic binding protein-like II"/>
    <property type="match status" value="1"/>
</dbReference>
<evidence type="ECO:0000259" key="5">
    <source>
        <dbReference type="Pfam" id="PF00496"/>
    </source>
</evidence>
<dbReference type="AlphaFoldDB" id="A0A1F5NAG2"/>
<keyword evidence="3" id="KW-0732">Signal</keyword>
<dbReference type="InterPro" id="IPR000914">
    <property type="entry name" value="SBP_5_dom"/>
</dbReference>
<dbReference type="GO" id="GO:0043190">
    <property type="term" value="C:ATP-binding cassette (ABC) transporter complex"/>
    <property type="evidence" value="ECO:0007669"/>
    <property type="project" value="InterPro"/>
</dbReference>
<sequence length="581" mass="66273">MSNIWLQIKNFFRNFWLGIRTLRTLRRGQIPHILENFSKKEFYTFIATLFFLVISGGFLLVQAFAEKGPGPHYGGEIVEGLVGQPQFINPLLSLTSSVDTDVSRVVYAQLLKFDQEQNLTTDLAESIPTVSEDQKTYTLKLKPNLKWSDGKPLNADDVLFTIQRIQNIEYESPLRPNWSRVKAEKIDDLSIQLTLREVSASFMNNFTLGIIPKHIWEELSPRNFRLSDSNLKPIGSGPYTVREIRKTSDGDIKSITLRANQNYHEGSPYITTLTFRFYDDYDSLLAAYQGKEIQSIGFLPFDKKAFLSQSDRVNQYRVNLPQYQAVFFNLPKNSILAEKAVRQALWLATDRNQIITEVFNDNAAPAFGPILPGSMGYNEKIEESVHYNLDEAVILLEKAGWVLPPNSTVRAKKDKLLEFNLALSGNLVLNVKTAQLLQSQWEKIGVKINLIPVGPDELETDFIRPRAFDALLFSENVGADPDPFPFWHGTQRNDPGLNLSGFVNTEADKLLTDARQTIDEATRVKNYLRFQEIINDELPAIFLARSLYIYNVPKKIQGINLDNIVSPADRFLDIKNWYFSN</sequence>
<dbReference type="PIRSF" id="PIRSF002741">
    <property type="entry name" value="MppA"/>
    <property type="match status" value="1"/>
</dbReference>
<evidence type="ECO:0000313" key="6">
    <source>
        <dbReference type="EMBL" id="OGE74440.1"/>
    </source>
</evidence>
<evidence type="ECO:0000256" key="1">
    <source>
        <dbReference type="ARBA" id="ARBA00005695"/>
    </source>
</evidence>
<dbReference type="PANTHER" id="PTHR30290:SF9">
    <property type="entry name" value="OLIGOPEPTIDE-BINDING PROTEIN APPA"/>
    <property type="match status" value="1"/>
</dbReference>
<dbReference type="PANTHER" id="PTHR30290">
    <property type="entry name" value="PERIPLASMIC BINDING COMPONENT OF ABC TRANSPORTER"/>
    <property type="match status" value="1"/>
</dbReference>
<dbReference type="Proteomes" id="UP000177610">
    <property type="component" value="Unassembled WGS sequence"/>
</dbReference>
<keyword evidence="4" id="KW-0812">Transmembrane</keyword>
<name>A0A1F5NAG2_9BACT</name>